<evidence type="ECO:0000313" key="3">
    <source>
        <dbReference type="EMBL" id="MQM29149.1"/>
    </source>
</evidence>
<evidence type="ECO:0000256" key="2">
    <source>
        <dbReference type="SAM" id="SignalP"/>
    </source>
</evidence>
<feature type="transmembrane region" description="Helical" evidence="1">
    <location>
        <begin position="215"/>
        <end position="233"/>
    </location>
</feature>
<keyword evidence="2" id="KW-0732">Signal</keyword>
<sequence length="341" mass="37047">MNSGMRVLTLLRWALLGATLSILLAPAGAWAHETRPAYLEINETAPGRYDVLWRTPVLSGRPLPIALKFAEGTHNVTEPALRELSDSLLERRVIETPGGLAGTRVDILGLQATITDVLVRVQMHDGTHSTTLVHPSQPWLEIAAERGWLSVSGAYLRHGIDHILFGYDHLLFVLALMLIVRQTRMLLWTITAFTVAHSITLALATLGLVHLPGPPVEASIALSILLLASEVVHLQRGEASLTARLPWLVAFCFGLLHGLGFASALASIGLPRGDIPLALLAFNIGVELGQLAFVLVVLACLALARRIKLATSLARRYAGPATPYVIGILASFWFFERLARF</sequence>
<dbReference type="Pfam" id="PF13795">
    <property type="entry name" value="HupE_UreJ_2"/>
    <property type="match status" value="1"/>
</dbReference>
<feature type="transmembrane region" description="Helical" evidence="1">
    <location>
        <begin position="316"/>
        <end position="335"/>
    </location>
</feature>
<proteinExistence type="predicted"/>
<feature type="transmembrane region" description="Helical" evidence="1">
    <location>
        <begin position="280"/>
        <end position="304"/>
    </location>
</feature>
<evidence type="ECO:0000313" key="4">
    <source>
        <dbReference type="Proteomes" id="UP000342300"/>
    </source>
</evidence>
<dbReference type="InterPro" id="IPR032809">
    <property type="entry name" value="Put_HupE_UreJ"/>
</dbReference>
<dbReference type="Proteomes" id="UP000342300">
    <property type="component" value="Unassembled WGS sequence"/>
</dbReference>
<organism evidence="3 4">
    <name type="scientific">Candidatus Accumulibacter phosphatis</name>
    <dbReference type="NCBI Taxonomy" id="327160"/>
    <lineage>
        <taxon>Bacteria</taxon>
        <taxon>Pseudomonadati</taxon>
        <taxon>Pseudomonadota</taxon>
        <taxon>Betaproteobacteria</taxon>
        <taxon>Candidatus Accumulibacter</taxon>
    </lineage>
</organism>
<dbReference type="AlphaFoldDB" id="A0A6A7RPD5"/>
<comment type="caution">
    <text evidence="3">The sequence shown here is derived from an EMBL/GenBank/DDBJ whole genome shotgun (WGS) entry which is preliminary data.</text>
</comment>
<feature type="transmembrane region" description="Helical" evidence="1">
    <location>
        <begin position="162"/>
        <end position="180"/>
    </location>
</feature>
<gene>
    <name evidence="3" type="ORF">CRU78_00775</name>
</gene>
<evidence type="ECO:0000256" key="1">
    <source>
        <dbReference type="SAM" id="Phobius"/>
    </source>
</evidence>
<feature type="transmembrane region" description="Helical" evidence="1">
    <location>
        <begin position="187"/>
        <end position="209"/>
    </location>
</feature>
<keyword evidence="1" id="KW-0812">Transmembrane</keyword>
<accession>A0A6A7RPD5</accession>
<reference evidence="3 4" key="1">
    <citation type="submission" date="2017-09" db="EMBL/GenBank/DDBJ databases">
        <title>Metagenomic Analysis Reveals Denitrifying Candidatus Accumulibacter and Flanking Population as a Source of N2O.</title>
        <authorList>
            <person name="Gao H."/>
            <person name="Mao Y."/>
            <person name="Zhao X."/>
            <person name="Liu W.-T."/>
            <person name="Zhang T."/>
            <person name="Wells G."/>
        </authorList>
    </citation>
    <scope>NUCLEOTIDE SEQUENCE [LARGE SCALE GENOMIC DNA]</scope>
    <source>
        <strain evidence="3">CANDO_2_IC</strain>
    </source>
</reference>
<keyword evidence="1" id="KW-0472">Membrane</keyword>
<protein>
    <submittedName>
        <fullName evidence="3">HupE / UreJ protein</fullName>
    </submittedName>
</protein>
<dbReference type="EMBL" id="PDHS01000014">
    <property type="protein sequence ID" value="MQM29149.1"/>
    <property type="molecule type" value="Genomic_DNA"/>
</dbReference>
<keyword evidence="1" id="KW-1133">Transmembrane helix</keyword>
<feature type="signal peptide" evidence="2">
    <location>
        <begin position="1"/>
        <end position="31"/>
    </location>
</feature>
<feature type="transmembrane region" description="Helical" evidence="1">
    <location>
        <begin position="245"/>
        <end position="268"/>
    </location>
</feature>
<feature type="chain" id="PRO_5025566410" evidence="2">
    <location>
        <begin position="32"/>
        <end position="341"/>
    </location>
</feature>
<name>A0A6A7RPD5_9PROT</name>